<sequence>MARVFSTSHFLLLFWQTLFTYVSASVQDSLCTADKIERLNCSCNTTCSQLKTSSFTTLSPKSYFEFQSTKAALNKRQVRDHIMMDGFNGEMLLDVEKRPTDSLRPLNISISPPERNVSGRFFNFHDYKPTFKLDASEKGRVTLTGGPLMAPYIMDQFHFHVYCTREEAEENTLDRVQVPGELHLVFFRENYQTYNKAVQRFRDGLAVVSIYFVVQGEENTNTEIATFENLIDYISQDENRTVSTTAAIEQLSTPLSKRNAPYQAYRGNLVEPIKCKNCVDVFVMEERFTVSVKQMMEFRKAPHCVQNDWSF</sequence>
<evidence type="ECO:0000256" key="2">
    <source>
        <dbReference type="ARBA" id="ARBA00012925"/>
    </source>
</evidence>
<keyword evidence="10" id="KW-1185">Reference proteome</keyword>
<evidence type="ECO:0000313" key="10">
    <source>
        <dbReference type="Proteomes" id="UP001159427"/>
    </source>
</evidence>
<comment type="similarity">
    <text evidence="1">Belongs to the alpha-carbonic anhydrase family.</text>
</comment>
<keyword evidence="7" id="KW-0732">Signal</keyword>
<evidence type="ECO:0000256" key="6">
    <source>
        <dbReference type="ARBA" id="ARBA00048348"/>
    </source>
</evidence>
<dbReference type="Proteomes" id="UP001159427">
    <property type="component" value="Unassembled WGS sequence"/>
</dbReference>
<feature type="signal peptide" evidence="7">
    <location>
        <begin position="1"/>
        <end position="24"/>
    </location>
</feature>
<gene>
    <name evidence="9" type="ORF">PEVE_00035813</name>
</gene>
<dbReference type="InterPro" id="IPR036398">
    <property type="entry name" value="CA_dom_sf"/>
</dbReference>
<evidence type="ECO:0000313" key="9">
    <source>
        <dbReference type="EMBL" id="CAH3029248.1"/>
    </source>
</evidence>
<feature type="chain" id="PRO_5045587673" description="carbonic anhydrase" evidence="7">
    <location>
        <begin position="25"/>
        <end position="311"/>
    </location>
</feature>
<proteinExistence type="inferred from homology"/>
<evidence type="ECO:0000256" key="7">
    <source>
        <dbReference type="SAM" id="SignalP"/>
    </source>
</evidence>
<evidence type="ECO:0000259" key="8">
    <source>
        <dbReference type="PROSITE" id="PS51144"/>
    </source>
</evidence>
<name>A0ABN8MIG2_9CNID</name>
<comment type="catalytic activity">
    <reaction evidence="6">
        <text>hydrogencarbonate + H(+) = CO2 + H2O</text>
        <dbReference type="Rhea" id="RHEA:10748"/>
        <dbReference type="ChEBI" id="CHEBI:15377"/>
        <dbReference type="ChEBI" id="CHEBI:15378"/>
        <dbReference type="ChEBI" id="CHEBI:16526"/>
        <dbReference type="ChEBI" id="CHEBI:17544"/>
        <dbReference type="EC" id="4.2.1.1"/>
    </reaction>
</comment>
<dbReference type="Pfam" id="PF00194">
    <property type="entry name" value="Carb_anhydrase"/>
    <property type="match status" value="1"/>
</dbReference>
<dbReference type="SUPFAM" id="SSF51069">
    <property type="entry name" value="Carbonic anhydrase"/>
    <property type="match status" value="1"/>
</dbReference>
<keyword evidence="5" id="KW-0456">Lyase</keyword>
<feature type="domain" description="Alpha-carbonic anhydrase" evidence="8">
    <location>
        <begin position="48"/>
        <end position="311"/>
    </location>
</feature>
<dbReference type="InterPro" id="IPR023561">
    <property type="entry name" value="Carbonic_anhydrase_a-class"/>
</dbReference>
<protein>
    <recommendedName>
        <fullName evidence="2">carbonic anhydrase</fullName>
        <ecNumber evidence="2">4.2.1.1</ecNumber>
    </recommendedName>
</protein>
<dbReference type="InterPro" id="IPR001148">
    <property type="entry name" value="CA_dom"/>
</dbReference>
<evidence type="ECO:0000256" key="4">
    <source>
        <dbReference type="ARBA" id="ARBA00022833"/>
    </source>
</evidence>
<keyword evidence="4" id="KW-0862">Zinc</keyword>
<dbReference type="PANTHER" id="PTHR18952">
    <property type="entry name" value="CARBONIC ANHYDRASE"/>
    <property type="match status" value="1"/>
</dbReference>
<comment type="caution">
    <text evidence="9">The sequence shown here is derived from an EMBL/GenBank/DDBJ whole genome shotgun (WGS) entry which is preliminary data.</text>
</comment>
<reference evidence="9 10" key="1">
    <citation type="submission" date="2022-05" db="EMBL/GenBank/DDBJ databases">
        <authorList>
            <consortium name="Genoscope - CEA"/>
            <person name="William W."/>
        </authorList>
    </citation>
    <scope>NUCLEOTIDE SEQUENCE [LARGE SCALE GENOMIC DNA]</scope>
</reference>
<dbReference type="PROSITE" id="PS51144">
    <property type="entry name" value="ALPHA_CA_2"/>
    <property type="match status" value="1"/>
</dbReference>
<accession>A0ABN8MIG2</accession>
<keyword evidence="3" id="KW-0479">Metal-binding</keyword>
<dbReference type="Gene3D" id="3.10.200.10">
    <property type="entry name" value="Alpha carbonic anhydrase"/>
    <property type="match status" value="1"/>
</dbReference>
<organism evidence="9 10">
    <name type="scientific">Porites evermanni</name>
    <dbReference type="NCBI Taxonomy" id="104178"/>
    <lineage>
        <taxon>Eukaryota</taxon>
        <taxon>Metazoa</taxon>
        <taxon>Cnidaria</taxon>
        <taxon>Anthozoa</taxon>
        <taxon>Hexacorallia</taxon>
        <taxon>Scleractinia</taxon>
        <taxon>Fungiina</taxon>
        <taxon>Poritidae</taxon>
        <taxon>Porites</taxon>
    </lineage>
</organism>
<evidence type="ECO:0000256" key="1">
    <source>
        <dbReference type="ARBA" id="ARBA00010718"/>
    </source>
</evidence>
<dbReference type="EMBL" id="CALNXI010000560">
    <property type="protein sequence ID" value="CAH3029248.1"/>
    <property type="molecule type" value="Genomic_DNA"/>
</dbReference>
<dbReference type="SMART" id="SM01057">
    <property type="entry name" value="Carb_anhydrase"/>
    <property type="match status" value="1"/>
</dbReference>
<dbReference type="EC" id="4.2.1.1" evidence="2"/>
<evidence type="ECO:0000256" key="5">
    <source>
        <dbReference type="ARBA" id="ARBA00023239"/>
    </source>
</evidence>
<evidence type="ECO:0000256" key="3">
    <source>
        <dbReference type="ARBA" id="ARBA00022723"/>
    </source>
</evidence>
<dbReference type="PANTHER" id="PTHR18952:SF265">
    <property type="entry name" value="CARBONIC ANHYDRASE"/>
    <property type="match status" value="1"/>
</dbReference>